<keyword evidence="3" id="KW-1185">Reference proteome</keyword>
<organism evidence="2 3">
    <name type="scientific">Phytophthora lilii</name>
    <dbReference type="NCBI Taxonomy" id="2077276"/>
    <lineage>
        <taxon>Eukaryota</taxon>
        <taxon>Sar</taxon>
        <taxon>Stramenopiles</taxon>
        <taxon>Oomycota</taxon>
        <taxon>Peronosporomycetes</taxon>
        <taxon>Peronosporales</taxon>
        <taxon>Peronosporaceae</taxon>
        <taxon>Phytophthora</taxon>
    </lineage>
</organism>
<reference evidence="2" key="1">
    <citation type="submission" date="2023-04" db="EMBL/GenBank/DDBJ databases">
        <title>Phytophthora lilii NBRC 32176.</title>
        <authorList>
            <person name="Ichikawa N."/>
            <person name="Sato H."/>
            <person name="Tonouchi N."/>
        </authorList>
    </citation>
    <scope>NUCLEOTIDE SEQUENCE</scope>
    <source>
        <strain evidence="2">NBRC 32176</strain>
    </source>
</reference>
<name>A0A9W6WKZ7_9STRA</name>
<accession>A0A9W6WKZ7</accession>
<dbReference type="AlphaFoldDB" id="A0A9W6WKZ7"/>
<evidence type="ECO:0000313" key="3">
    <source>
        <dbReference type="Proteomes" id="UP001165083"/>
    </source>
</evidence>
<evidence type="ECO:0000313" key="2">
    <source>
        <dbReference type="EMBL" id="GMF17433.1"/>
    </source>
</evidence>
<feature type="region of interest" description="Disordered" evidence="1">
    <location>
        <begin position="1"/>
        <end position="50"/>
    </location>
</feature>
<comment type="caution">
    <text evidence="2">The sequence shown here is derived from an EMBL/GenBank/DDBJ whole genome shotgun (WGS) entry which is preliminary data.</text>
</comment>
<dbReference type="EMBL" id="BSXW01000282">
    <property type="protein sequence ID" value="GMF17433.1"/>
    <property type="molecule type" value="Genomic_DNA"/>
</dbReference>
<sequence length="184" mass="20174">MDHNTVCHASRDVGNNVGSHNEEKQHDEPNHEGAATSAASTLVSGANPQPQDLLIKQPYKPFQDHSKACPVVFSMPLCNTKAPMPPTAPTIMCFGNRYTMFPSFQCPSTKSKVPHTTDEKAYVTKIVGGTLGLVGPSSWIIASEMECMNGTFSTIIWQMAPSKLLSHTNVNSFVWQIVDDRRNI</sequence>
<feature type="compositionally biased region" description="Basic and acidic residues" evidence="1">
    <location>
        <begin position="1"/>
        <end position="11"/>
    </location>
</feature>
<proteinExistence type="predicted"/>
<gene>
    <name evidence="2" type="ORF">Plil01_000636300</name>
</gene>
<evidence type="ECO:0000256" key="1">
    <source>
        <dbReference type="SAM" id="MobiDB-lite"/>
    </source>
</evidence>
<feature type="compositionally biased region" description="Basic and acidic residues" evidence="1">
    <location>
        <begin position="20"/>
        <end position="31"/>
    </location>
</feature>
<dbReference type="Proteomes" id="UP001165083">
    <property type="component" value="Unassembled WGS sequence"/>
</dbReference>
<feature type="compositionally biased region" description="Polar residues" evidence="1">
    <location>
        <begin position="37"/>
        <end position="50"/>
    </location>
</feature>
<protein>
    <submittedName>
        <fullName evidence="2">Unnamed protein product</fullName>
    </submittedName>
</protein>